<dbReference type="AlphaFoldDB" id="A0A0B5FLE3"/>
<evidence type="ECO:0000256" key="1">
    <source>
        <dbReference type="SAM" id="MobiDB-lite"/>
    </source>
</evidence>
<dbReference type="EMBL" id="CP010311">
    <property type="protein sequence ID" value="AJF05469.1"/>
    <property type="molecule type" value="Genomic_DNA"/>
</dbReference>
<sequence length="167" mass="18869">MKEQEKITDIRPQIATLIGNKPPYSWASDVGIPKGSFFKIWNKGAAPLLPHLIQIADQEGVTLDWLITGKGRMYRGENFDEKNGAKPDAGQIKEGTHPNPHRLFPENFDSKLFKKVSKAVERIIDQKKVILPPKKISDINLLSYSDAFWKGKIINEDYINILVDLAS</sequence>
<dbReference type="InterPro" id="IPR010744">
    <property type="entry name" value="Phage_CI_N"/>
</dbReference>
<dbReference type="Proteomes" id="UP000035036">
    <property type="component" value="Chromosome"/>
</dbReference>
<gene>
    <name evidence="3" type="ORF">GSUB_01175</name>
</gene>
<reference evidence="3 4" key="1">
    <citation type="journal article" date="2015" name="Genome Announc.">
        <title>Genomes of Geoalkalibacter ferrihydriticus Z-0531T and Geoalkalibacter subterraneus Red1T, Two Haloalkaliphilic Metal-Reducing Deltaproteobacteria.</title>
        <authorList>
            <person name="Badalamenti J.P."/>
            <person name="Krajmalnik-Brown R."/>
            <person name="Torres C.I."/>
            <person name="Bond D.R."/>
        </authorList>
    </citation>
    <scope>NUCLEOTIDE SEQUENCE [LARGE SCALE GENOMIC DNA]</scope>
    <source>
        <strain evidence="3 4">Red1</strain>
    </source>
</reference>
<evidence type="ECO:0000313" key="4">
    <source>
        <dbReference type="Proteomes" id="UP000035036"/>
    </source>
</evidence>
<evidence type="ECO:0000259" key="2">
    <source>
        <dbReference type="Pfam" id="PF07022"/>
    </source>
</evidence>
<evidence type="ECO:0000313" key="3">
    <source>
        <dbReference type="EMBL" id="AJF05469.1"/>
    </source>
</evidence>
<name>A0A0B5FLE3_9BACT</name>
<dbReference type="RefSeq" id="WP_040198813.1">
    <property type="nucleotide sequence ID" value="NZ_CP010311.1"/>
</dbReference>
<dbReference type="KEGG" id="gsb:GSUB_01175"/>
<dbReference type="Gene3D" id="1.10.260.40">
    <property type="entry name" value="lambda repressor-like DNA-binding domains"/>
    <property type="match status" value="1"/>
</dbReference>
<feature type="domain" description="Bacteriophage CI repressor N-terminal" evidence="2">
    <location>
        <begin position="27"/>
        <end position="74"/>
    </location>
</feature>
<accession>A0A0B5FLE3</accession>
<proteinExistence type="predicted"/>
<dbReference type="Pfam" id="PF07022">
    <property type="entry name" value="Phage_CI_repr"/>
    <property type="match status" value="1"/>
</dbReference>
<keyword evidence="4" id="KW-1185">Reference proteome</keyword>
<dbReference type="InterPro" id="IPR010982">
    <property type="entry name" value="Lambda_DNA-bd_dom_sf"/>
</dbReference>
<dbReference type="GO" id="GO:0045892">
    <property type="term" value="P:negative regulation of DNA-templated transcription"/>
    <property type="evidence" value="ECO:0007669"/>
    <property type="project" value="InterPro"/>
</dbReference>
<protein>
    <recommendedName>
        <fullName evidence="2">Bacteriophage CI repressor N-terminal domain-containing protein</fullName>
    </recommendedName>
</protein>
<feature type="region of interest" description="Disordered" evidence="1">
    <location>
        <begin position="78"/>
        <end position="99"/>
    </location>
</feature>
<organism evidence="3 4">
    <name type="scientific">Geoalkalibacter subterraneus</name>
    <dbReference type="NCBI Taxonomy" id="483547"/>
    <lineage>
        <taxon>Bacteria</taxon>
        <taxon>Pseudomonadati</taxon>
        <taxon>Thermodesulfobacteriota</taxon>
        <taxon>Desulfuromonadia</taxon>
        <taxon>Desulfuromonadales</taxon>
        <taxon>Geoalkalibacteraceae</taxon>
        <taxon>Geoalkalibacter</taxon>
    </lineage>
</organism>
<dbReference type="HOGENOM" id="CLU_1592213_0_0_7"/>
<dbReference type="OrthoDB" id="9788236at2"/>
<dbReference type="GO" id="GO:0003677">
    <property type="term" value="F:DNA binding"/>
    <property type="evidence" value="ECO:0007669"/>
    <property type="project" value="InterPro"/>
</dbReference>